<feature type="transmembrane region" description="Helical" evidence="8">
    <location>
        <begin position="45"/>
        <end position="69"/>
    </location>
</feature>
<feature type="transmembrane region" description="Helical" evidence="8">
    <location>
        <begin position="166"/>
        <end position="188"/>
    </location>
</feature>
<reference evidence="9 12" key="1">
    <citation type="journal article" date="2015" name="Genome Announc.">
        <title>Complete Genome Sequence of the Nitrogen-Fixing and Solvent-Producing Clostridium pasteurianum DSM 525.</title>
        <authorList>
            <person name="Poehlein A."/>
            <person name="Grosse-Honebrink A."/>
            <person name="Zhang Y."/>
            <person name="Minton N.P."/>
            <person name="Daniel R."/>
        </authorList>
    </citation>
    <scope>NUCLEOTIDE SEQUENCE [LARGE SCALE GENOMIC DNA]</scope>
    <source>
        <strain evidence="9">DSM 525</strain>
        <strain evidence="12">DSM 525 / ATCC 6013</strain>
    </source>
</reference>
<dbReference type="Pfam" id="PF04647">
    <property type="entry name" value="AgrB"/>
    <property type="match status" value="1"/>
</dbReference>
<dbReference type="PATRIC" id="fig|1262449.3.peg.997"/>
<sequence length="200" mass="22616">MDIVDKISTICIKFVSKNLKKTEEELEKIKYGVEIILVNLIKLTVLFIIASILGITTYTLIAVISFASIRVFASGVHAESNLNCTTTNIILFLGNVYLSMNILLDKTMIIVSITLSLIIVFLYAPSDTEARPLVSKKLRKKLKFYSLLITFLLGIIALAYKNTIFANLIIFSVLEESLLITPIIYYIFNKTYNNYENINL</sequence>
<feature type="transmembrane region" description="Helical" evidence="8">
    <location>
        <begin position="144"/>
        <end position="160"/>
    </location>
</feature>
<accession>A0A0H3J3M2</accession>
<dbReference type="KEGG" id="cpat:CLPA_c19990"/>
<dbReference type="KEGG" id="cpae:CPAST_c19990"/>
<keyword evidence="1 8" id="KW-1003">Cell membrane</keyword>
<evidence type="ECO:0000256" key="8">
    <source>
        <dbReference type="HAMAP-Rule" id="MF_00784"/>
    </source>
</evidence>
<evidence type="ECO:0000256" key="7">
    <source>
        <dbReference type="ARBA" id="ARBA00023136"/>
    </source>
</evidence>
<comment type="function">
    <text evidence="8">May be involved in the proteolytic processing of a quorum sensing system signal molecule precursor.</text>
</comment>
<dbReference type="SMART" id="SM00793">
    <property type="entry name" value="AgrB"/>
    <property type="match status" value="1"/>
</dbReference>
<evidence type="ECO:0000256" key="3">
    <source>
        <dbReference type="ARBA" id="ARBA00022670"/>
    </source>
</evidence>
<proteinExistence type="inferred from homology"/>
<dbReference type="GO" id="GO:0006508">
    <property type="term" value="P:proteolysis"/>
    <property type="evidence" value="ECO:0007669"/>
    <property type="project" value="UniProtKB-KW"/>
</dbReference>
<evidence type="ECO:0000313" key="11">
    <source>
        <dbReference type="Proteomes" id="UP000028042"/>
    </source>
</evidence>
<dbReference type="GO" id="GO:0008233">
    <property type="term" value="F:peptidase activity"/>
    <property type="evidence" value="ECO:0007669"/>
    <property type="project" value="UniProtKB-UniRule"/>
</dbReference>
<evidence type="ECO:0000256" key="5">
    <source>
        <dbReference type="ARBA" id="ARBA00022801"/>
    </source>
</evidence>
<evidence type="ECO:0000256" key="2">
    <source>
        <dbReference type="ARBA" id="ARBA00022654"/>
    </source>
</evidence>
<comment type="subcellular location">
    <subcellularLocation>
        <location evidence="8">Cell membrane</location>
        <topology evidence="8">Multi-pass membrane protein</topology>
    </subcellularLocation>
</comment>
<dbReference type="GO" id="GO:0005886">
    <property type="term" value="C:plasma membrane"/>
    <property type="evidence" value="ECO:0007669"/>
    <property type="project" value="UniProtKB-SubCell"/>
</dbReference>
<dbReference type="Proteomes" id="UP000030905">
    <property type="component" value="Chromosome"/>
</dbReference>
<evidence type="ECO:0000313" key="9">
    <source>
        <dbReference type="EMBL" id="AJA52057.1"/>
    </source>
</evidence>
<evidence type="ECO:0000256" key="4">
    <source>
        <dbReference type="ARBA" id="ARBA00022692"/>
    </source>
</evidence>
<dbReference type="HAMAP" id="MF_00784">
    <property type="entry name" value="AgrB"/>
    <property type="match status" value="1"/>
</dbReference>
<dbReference type="EC" id="3.4.-.-" evidence="8"/>
<dbReference type="AlphaFoldDB" id="A0A0H3J3M2"/>
<keyword evidence="5 8" id="KW-0378">Hydrolase</keyword>
<keyword evidence="6 8" id="KW-1133">Transmembrane helix</keyword>
<dbReference type="GeneID" id="93074150"/>
<dbReference type="InterPro" id="IPR006741">
    <property type="entry name" value="AgrB"/>
</dbReference>
<dbReference type="Proteomes" id="UP000028042">
    <property type="component" value="Unassembled WGS sequence"/>
</dbReference>
<dbReference type="EMBL" id="JPGY02000001">
    <property type="protein sequence ID" value="KRU11933.1"/>
    <property type="molecule type" value="Genomic_DNA"/>
</dbReference>
<evidence type="ECO:0000256" key="1">
    <source>
        <dbReference type="ARBA" id="ARBA00022475"/>
    </source>
</evidence>
<dbReference type="EMBL" id="CP009268">
    <property type="protein sequence ID" value="AJA52057.1"/>
    <property type="molecule type" value="Genomic_DNA"/>
</dbReference>
<dbReference type="GO" id="GO:0009372">
    <property type="term" value="P:quorum sensing"/>
    <property type="evidence" value="ECO:0007669"/>
    <property type="project" value="UniProtKB-UniRule"/>
</dbReference>
<reference evidence="10 11" key="3">
    <citation type="journal article" name="Genome Announc.">
        <title>Improved Draft Genome Sequence of Clostridium pasteurianum Strain ATCC 6013 (DSM 525) Using a Hybrid Next-Generation Sequencing Approach.</title>
        <authorList>
            <person name="Pyne M.E."/>
            <person name="Utturkar S."/>
            <person name="Brown S.D."/>
            <person name="Moo-Young M."/>
            <person name="Chung D.A."/>
            <person name="Chou C.P."/>
        </authorList>
    </citation>
    <scope>NUCLEOTIDE SEQUENCE [LARGE SCALE GENOMIC DNA]</scope>
    <source>
        <strain evidence="10 11">ATCC 6013</strain>
    </source>
</reference>
<dbReference type="RefSeq" id="WP_003442341.1">
    <property type="nucleotide sequence ID" value="NZ_ANZB01000002.1"/>
</dbReference>
<gene>
    <name evidence="9" type="ORF">CLPA_c19990</name>
    <name evidence="10" type="ORF">CP6013_01180</name>
</gene>
<keyword evidence="3 8" id="KW-0645">Protease</keyword>
<dbReference type="eggNOG" id="COG4512">
    <property type="taxonomic scope" value="Bacteria"/>
</dbReference>
<feature type="transmembrane region" description="Helical" evidence="8">
    <location>
        <begin position="106"/>
        <end position="124"/>
    </location>
</feature>
<keyword evidence="4 8" id="KW-0812">Transmembrane</keyword>
<evidence type="ECO:0000256" key="6">
    <source>
        <dbReference type="ARBA" id="ARBA00022989"/>
    </source>
</evidence>
<comment type="similarity">
    <text evidence="8">Belongs to the AgrB family.</text>
</comment>
<protein>
    <recommendedName>
        <fullName evidence="8">Putative AgrB-like protein</fullName>
        <ecNumber evidence="8">3.4.-.-</ecNumber>
    </recommendedName>
</protein>
<evidence type="ECO:0000313" key="10">
    <source>
        <dbReference type="EMBL" id="KRU11933.1"/>
    </source>
</evidence>
<reference evidence="10" key="2">
    <citation type="submission" date="2015-10" db="EMBL/GenBank/DDBJ databases">
        <title>Improved Draft Genome Sequence of Clostridium pasteurianum Strain ATCC 6013 (DSM 525) Using a Hybrid Next-Generation Sequencing Approach.</title>
        <authorList>
            <person name="Pyne M.E."/>
            <person name="Utturkar S.M."/>
            <person name="Brown S.D."/>
            <person name="Moo-Young M."/>
            <person name="Chung D.A."/>
            <person name="Chou P.C."/>
        </authorList>
    </citation>
    <scope>NUCLEOTIDE SEQUENCE</scope>
    <source>
        <strain evidence="10">ATCC 6013</strain>
    </source>
</reference>
<keyword evidence="2 8" id="KW-0673">Quorum sensing</keyword>
<organism evidence="9 12">
    <name type="scientific">Clostridium pasteurianum DSM 525 = ATCC 6013</name>
    <dbReference type="NCBI Taxonomy" id="1262449"/>
    <lineage>
        <taxon>Bacteria</taxon>
        <taxon>Bacillati</taxon>
        <taxon>Bacillota</taxon>
        <taxon>Clostridia</taxon>
        <taxon>Eubacteriales</taxon>
        <taxon>Clostridiaceae</taxon>
        <taxon>Clostridium</taxon>
    </lineage>
</organism>
<evidence type="ECO:0000313" key="12">
    <source>
        <dbReference type="Proteomes" id="UP000030905"/>
    </source>
</evidence>
<keyword evidence="7 8" id="KW-0472">Membrane</keyword>
<name>A0A0H3J3M2_CLOPA</name>
<keyword evidence="12" id="KW-1185">Reference proteome</keyword>